<accession>A0A8W8IGY0</accession>
<organism evidence="5 6">
    <name type="scientific">Magallana gigas</name>
    <name type="common">Pacific oyster</name>
    <name type="synonym">Crassostrea gigas</name>
    <dbReference type="NCBI Taxonomy" id="29159"/>
    <lineage>
        <taxon>Eukaryota</taxon>
        <taxon>Metazoa</taxon>
        <taxon>Spiralia</taxon>
        <taxon>Lophotrochozoa</taxon>
        <taxon>Mollusca</taxon>
        <taxon>Bivalvia</taxon>
        <taxon>Autobranchia</taxon>
        <taxon>Pteriomorphia</taxon>
        <taxon>Ostreida</taxon>
        <taxon>Ostreoidea</taxon>
        <taxon>Ostreidae</taxon>
        <taxon>Magallana</taxon>
    </lineage>
</organism>
<dbReference type="PANTHER" id="PTHR11360">
    <property type="entry name" value="MONOCARBOXYLATE TRANSPORTER"/>
    <property type="match status" value="1"/>
</dbReference>
<feature type="transmembrane region" description="Helical" evidence="3">
    <location>
        <begin position="350"/>
        <end position="369"/>
    </location>
</feature>
<dbReference type="CDD" id="cd17352">
    <property type="entry name" value="MFS_MCT_SLC16"/>
    <property type="match status" value="1"/>
</dbReference>
<feature type="transmembrane region" description="Helical" evidence="3">
    <location>
        <begin position="105"/>
        <end position="130"/>
    </location>
</feature>
<feature type="domain" description="Major facilitator superfamily (MFS) profile" evidence="4">
    <location>
        <begin position="315"/>
        <end position="526"/>
    </location>
</feature>
<evidence type="ECO:0000256" key="1">
    <source>
        <dbReference type="ARBA" id="ARBA00004141"/>
    </source>
</evidence>
<feature type="transmembrane region" description="Helical" evidence="3">
    <location>
        <begin position="198"/>
        <end position="222"/>
    </location>
</feature>
<dbReference type="GO" id="GO:0016020">
    <property type="term" value="C:membrane"/>
    <property type="evidence" value="ECO:0007669"/>
    <property type="project" value="UniProtKB-SubCell"/>
</dbReference>
<keyword evidence="3" id="KW-0472">Membrane</keyword>
<feature type="transmembrane region" description="Helical" evidence="3">
    <location>
        <begin position="234"/>
        <end position="256"/>
    </location>
</feature>
<proteinExistence type="predicted"/>
<dbReference type="AlphaFoldDB" id="A0A8W8IGY0"/>
<dbReference type="InterPro" id="IPR050327">
    <property type="entry name" value="Proton-linked_MCT"/>
</dbReference>
<dbReference type="Gene3D" id="1.20.1250.20">
    <property type="entry name" value="MFS general substrate transporter like domains"/>
    <property type="match status" value="2"/>
</dbReference>
<dbReference type="InterPro" id="IPR011701">
    <property type="entry name" value="MFS"/>
</dbReference>
<feature type="region of interest" description="Disordered" evidence="2">
    <location>
        <begin position="1"/>
        <end position="39"/>
    </location>
</feature>
<feature type="transmembrane region" description="Helical" evidence="3">
    <location>
        <begin position="437"/>
        <end position="460"/>
    </location>
</feature>
<dbReference type="Pfam" id="PF07690">
    <property type="entry name" value="MFS_1"/>
    <property type="match status" value="1"/>
</dbReference>
<dbReference type="PANTHER" id="PTHR11360:SF260">
    <property type="entry name" value="MFS DOMAIN-CONTAINING PROTEIN"/>
    <property type="match status" value="1"/>
</dbReference>
<dbReference type="Proteomes" id="UP000005408">
    <property type="component" value="Unassembled WGS sequence"/>
</dbReference>
<feature type="compositionally biased region" description="Basic and acidic residues" evidence="2">
    <location>
        <begin position="1"/>
        <end position="17"/>
    </location>
</feature>
<dbReference type="InterPro" id="IPR020846">
    <property type="entry name" value="MFS_dom"/>
</dbReference>
<name>A0A8W8IGY0_MAGGI</name>
<protein>
    <recommendedName>
        <fullName evidence="4">Major facilitator superfamily (MFS) profile domain-containing protein</fullName>
    </recommendedName>
</protein>
<feature type="transmembrane region" description="Helical" evidence="3">
    <location>
        <begin position="262"/>
        <end position="282"/>
    </location>
</feature>
<dbReference type="OMA" id="YARANTY"/>
<sequence>MGKESEVLKDETKKEIVNESIQKNLNRHGENKEPEMEGPEVISTVFCISNEETGFAKSGVAEDSEEDHERLKVINQDPDPVLIKETVTRGKYGGGPQNRTKDGGFCWMVVIASFLSNFLFAGTRSCMGIIQAELEKKLEDGSAGLEWTGALVNAVPLLLAPLISAMTKFTTCGVLSSAGGVMTFAGFMTVAFTRSLPVYLVCLGLCPGLGLGMMVISSTFAVTSCFEKRRGLAMALSMAGGGLGFIVFPVLFAALLEVYGTRGTLLLCSSLYLNGIVCGAVYRQIQKPPVRNEDQTIMMEIKKAVWDKAFFRSPHSISLTLTHLMFGLSDTVPFLFLHLKAIRMGFSLELSAMLISAIGFTSLVGRVGIGILTGNSRRRRFVSFITASIVCSASMAFYAFANSYLVFIIGSCLFGISTGCLYSLLPVMLIDLFRIEMFVPSFGVSNFSFGIGSLAAGPLTSVVSDLVQNADFPFYTAGVAMFLGAAVLLFTKVRHSLSIQKPVMKKPSSDDVYALSNTSSIGAPAA</sequence>
<dbReference type="InterPro" id="IPR036259">
    <property type="entry name" value="MFS_trans_sf"/>
</dbReference>
<dbReference type="OrthoDB" id="2213137at2759"/>
<comment type="subcellular location">
    <subcellularLocation>
        <location evidence="1">Membrane</location>
        <topology evidence="1">Multi-pass membrane protein</topology>
    </subcellularLocation>
</comment>
<reference evidence="5" key="1">
    <citation type="submission" date="2022-08" db="UniProtKB">
        <authorList>
            <consortium name="EnsemblMetazoa"/>
        </authorList>
    </citation>
    <scope>IDENTIFICATION</scope>
    <source>
        <strain evidence="5">05x7-T-G4-1.051#20</strain>
    </source>
</reference>
<evidence type="ECO:0000313" key="6">
    <source>
        <dbReference type="Proteomes" id="UP000005408"/>
    </source>
</evidence>
<dbReference type="SUPFAM" id="SSF103473">
    <property type="entry name" value="MFS general substrate transporter"/>
    <property type="match status" value="1"/>
</dbReference>
<evidence type="ECO:0000256" key="3">
    <source>
        <dbReference type="SAM" id="Phobius"/>
    </source>
</evidence>
<evidence type="ECO:0000313" key="5">
    <source>
        <dbReference type="EnsemblMetazoa" id="G13873.1:cds"/>
    </source>
</evidence>
<dbReference type="EnsemblMetazoa" id="G13873.1">
    <property type="protein sequence ID" value="G13873.1:cds"/>
    <property type="gene ID" value="G13873"/>
</dbReference>
<dbReference type="GO" id="GO:0008028">
    <property type="term" value="F:monocarboxylic acid transmembrane transporter activity"/>
    <property type="evidence" value="ECO:0007669"/>
    <property type="project" value="TreeGrafter"/>
</dbReference>
<feature type="transmembrane region" description="Helical" evidence="3">
    <location>
        <begin position="174"/>
        <end position="192"/>
    </location>
</feature>
<feature type="transmembrane region" description="Helical" evidence="3">
    <location>
        <begin position="317"/>
        <end position="338"/>
    </location>
</feature>
<keyword evidence="3" id="KW-1133">Transmembrane helix</keyword>
<dbReference type="PROSITE" id="PS50850">
    <property type="entry name" value="MFS"/>
    <property type="match status" value="1"/>
</dbReference>
<feature type="transmembrane region" description="Helical" evidence="3">
    <location>
        <begin position="381"/>
        <end position="400"/>
    </location>
</feature>
<feature type="transmembrane region" description="Helical" evidence="3">
    <location>
        <begin position="472"/>
        <end position="491"/>
    </location>
</feature>
<keyword evidence="3" id="KW-0812">Transmembrane</keyword>
<feature type="transmembrane region" description="Helical" evidence="3">
    <location>
        <begin position="406"/>
        <end position="425"/>
    </location>
</feature>
<evidence type="ECO:0000256" key="2">
    <source>
        <dbReference type="SAM" id="MobiDB-lite"/>
    </source>
</evidence>
<keyword evidence="6" id="KW-1185">Reference proteome</keyword>
<feature type="transmembrane region" description="Helical" evidence="3">
    <location>
        <begin position="150"/>
        <end position="167"/>
    </location>
</feature>
<evidence type="ECO:0000259" key="4">
    <source>
        <dbReference type="PROSITE" id="PS50850"/>
    </source>
</evidence>